<organism evidence="1 2">
    <name type="scientific">Elysia crispata</name>
    <name type="common">lettuce slug</name>
    <dbReference type="NCBI Taxonomy" id="231223"/>
    <lineage>
        <taxon>Eukaryota</taxon>
        <taxon>Metazoa</taxon>
        <taxon>Spiralia</taxon>
        <taxon>Lophotrochozoa</taxon>
        <taxon>Mollusca</taxon>
        <taxon>Gastropoda</taxon>
        <taxon>Heterobranchia</taxon>
        <taxon>Euthyneura</taxon>
        <taxon>Panpulmonata</taxon>
        <taxon>Sacoglossa</taxon>
        <taxon>Placobranchoidea</taxon>
        <taxon>Plakobranchidae</taxon>
        <taxon>Elysia</taxon>
    </lineage>
</organism>
<gene>
    <name evidence="1" type="ORF">RRG08_024255</name>
</gene>
<protein>
    <submittedName>
        <fullName evidence="1">Uncharacterized protein</fullName>
    </submittedName>
</protein>
<keyword evidence="2" id="KW-1185">Reference proteome</keyword>
<name>A0AAE0Z242_9GAST</name>
<accession>A0AAE0Z242</accession>
<reference evidence="1" key="1">
    <citation type="journal article" date="2023" name="G3 (Bethesda)">
        <title>A reference genome for the long-term kleptoplast-retaining sea slug Elysia crispata morphotype clarki.</title>
        <authorList>
            <person name="Eastman K.E."/>
            <person name="Pendleton A.L."/>
            <person name="Shaikh M.A."/>
            <person name="Suttiyut T."/>
            <person name="Ogas R."/>
            <person name="Tomko P."/>
            <person name="Gavelis G."/>
            <person name="Widhalm J.R."/>
            <person name="Wisecaver J.H."/>
        </authorList>
    </citation>
    <scope>NUCLEOTIDE SEQUENCE</scope>
    <source>
        <strain evidence="1">ECLA1</strain>
    </source>
</reference>
<dbReference type="EMBL" id="JAWDGP010004902">
    <property type="protein sequence ID" value="KAK3761388.1"/>
    <property type="molecule type" value="Genomic_DNA"/>
</dbReference>
<dbReference type="AlphaFoldDB" id="A0AAE0Z242"/>
<sequence>MSRGPALPRLTCVRQARNGRHGQSIICQLQPELFFLTTRNNRLPGSGSLTELLLLQRKVVDPVTSSY</sequence>
<evidence type="ECO:0000313" key="1">
    <source>
        <dbReference type="EMBL" id="KAK3761388.1"/>
    </source>
</evidence>
<proteinExistence type="predicted"/>
<evidence type="ECO:0000313" key="2">
    <source>
        <dbReference type="Proteomes" id="UP001283361"/>
    </source>
</evidence>
<comment type="caution">
    <text evidence="1">The sequence shown here is derived from an EMBL/GenBank/DDBJ whole genome shotgun (WGS) entry which is preliminary data.</text>
</comment>
<dbReference type="Proteomes" id="UP001283361">
    <property type="component" value="Unassembled WGS sequence"/>
</dbReference>